<dbReference type="PANTHER" id="PTHR43358">
    <property type="entry name" value="ALPHA/BETA-HYDROLASE"/>
    <property type="match status" value="1"/>
</dbReference>
<dbReference type="InterPro" id="IPR029058">
    <property type="entry name" value="AB_hydrolase_fold"/>
</dbReference>
<proteinExistence type="predicted"/>
<dbReference type="SUPFAM" id="SSF53474">
    <property type="entry name" value="alpha/beta-Hydrolases"/>
    <property type="match status" value="1"/>
</dbReference>
<dbReference type="Gene3D" id="3.40.50.1820">
    <property type="entry name" value="alpha/beta hydrolase"/>
    <property type="match status" value="1"/>
</dbReference>
<gene>
    <name evidence="2" type="ORF">PAP_02590</name>
</gene>
<accession>A0A075LS35</accession>
<dbReference type="EMBL" id="CP006019">
    <property type="protein sequence ID" value="AIF68946.1"/>
    <property type="molecule type" value="Genomic_DNA"/>
</dbReference>
<reference evidence="3" key="1">
    <citation type="submission" date="2013-06" db="EMBL/GenBank/DDBJ databases">
        <title>Complete Genome Sequence of Hyperthermophilic Palaeococcus pacificus DY20341T, Isolated from a Deep-Sea Hydrothermal Sediments.</title>
        <authorList>
            <person name="Zeng X."/>
            <person name="Shao Z."/>
        </authorList>
    </citation>
    <scope>NUCLEOTIDE SEQUENCE [LARGE SCALE GENOMIC DNA]</scope>
    <source>
        <strain evidence="3">DY20341</strain>
    </source>
</reference>
<dbReference type="PANTHER" id="PTHR43358:SF4">
    <property type="entry name" value="ALPHA_BETA HYDROLASE FOLD-1 DOMAIN-CONTAINING PROTEIN"/>
    <property type="match status" value="1"/>
</dbReference>
<keyword evidence="3" id="KW-1185">Reference proteome</keyword>
<organism evidence="2 3">
    <name type="scientific">Palaeococcus pacificus DY20341</name>
    <dbReference type="NCBI Taxonomy" id="1343739"/>
    <lineage>
        <taxon>Archaea</taxon>
        <taxon>Methanobacteriati</taxon>
        <taxon>Methanobacteriota</taxon>
        <taxon>Thermococci</taxon>
        <taxon>Thermococcales</taxon>
        <taxon>Thermococcaceae</taxon>
        <taxon>Palaeococcus</taxon>
    </lineage>
</organism>
<evidence type="ECO:0000313" key="3">
    <source>
        <dbReference type="Proteomes" id="UP000027981"/>
    </source>
</evidence>
<dbReference type="InterPro" id="IPR000383">
    <property type="entry name" value="Xaa-Pro-like_dom"/>
</dbReference>
<name>A0A075LS35_9EURY</name>
<dbReference type="GO" id="GO:0016787">
    <property type="term" value="F:hydrolase activity"/>
    <property type="evidence" value="ECO:0007669"/>
    <property type="project" value="UniProtKB-KW"/>
</dbReference>
<sequence>MIMELLFALILIFPAFVAFVGYKMVKPSRLVGEWTPKDVGLDYEEITITTRDGLKLKGWWIDRGSEKTILPLHGYTSSRWGFYIKPTIEMLAKAGYNVLAFDFRAHGESEGKYTTVGDKELIDLMSAVDWLKKEKPEKSKRIGLIGYSMGAMVTIRALSEDERVDVGVTDSPPMYLNKTGARGLKYFANLPKGLHIFVRPFTKLFSGGKEVNPIEYANKVRKPLLLIAGKKDVLVKVEEIKEFYEKNKAVNPNVELWITEAAHVRTIEATPKEYKKRVLEFFERYL</sequence>
<dbReference type="Proteomes" id="UP000027981">
    <property type="component" value="Chromosome"/>
</dbReference>
<dbReference type="KEGG" id="ppac:PAP_02590"/>
<evidence type="ECO:0000259" key="1">
    <source>
        <dbReference type="Pfam" id="PF02129"/>
    </source>
</evidence>
<keyword evidence="2" id="KW-0378">Hydrolase</keyword>
<dbReference type="AlphaFoldDB" id="A0A075LS35"/>
<dbReference type="OrthoDB" id="7531at2157"/>
<reference evidence="2 3" key="2">
    <citation type="journal article" date="2015" name="Genome Announc.">
        <title>Complete Genome Sequence of Hyperthermophilic Piezophilic Archaeon Palaeococcus pacificus DY20341T, Isolated from Deep-Sea Hydrothermal Sediments.</title>
        <authorList>
            <person name="Zeng X."/>
            <person name="Jebbar M."/>
            <person name="Shao Z."/>
        </authorList>
    </citation>
    <scope>NUCLEOTIDE SEQUENCE [LARGE SCALE GENOMIC DNA]</scope>
    <source>
        <strain evidence="2 3">DY20341</strain>
    </source>
</reference>
<dbReference type="InterPro" id="IPR052920">
    <property type="entry name" value="DNA-binding_regulatory"/>
</dbReference>
<dbReference type="HOGENOM" id="CLU_029375_6_2_2"/>
<dbReference type="Pfam" id="PF02129">
    <property type="entry name" value="Peptidase_S15"/>
    <property type="match status" value="1"/>
</dbReference>
<feature type="domain" description="Xaa-Pro dipeptidyl-peptidase-like" evidence="1">
    <location>
        <begin position="85"/>
        <end position="172"/>
    </location>
</feature>
<dbReference type="STRING" id="1343739.PAP_02590"/>
<protein>
    <submittedName>
        <fullName evidence="2">Alpha/beta hydrolase</fullName>
    </submittedName>
</protein>
<dbReference type="RefSeq" id="WP_048164553.1">
    <property type="nucleotide sequence ID" value="NZ_CP006019.1"/>
</dbReference>
<dbReference type="eggNOG" id="arCOG01651">
    <property type="taxonomic scope" value="Archaea"/>
</dbReference>
<dbReference type="GeneID" id="24841646"/>
<evidence type="ECO:0000313" key="2">
    <source>
        <dbReference type="EMBL" id="AIF68946.1"/>
    </source>
</evidence>